<dbReference type="InterPro" id="IPR000073">
    <property type="entry name" value="AB_hydrolase_1"/>
</dbReference>
<name>A0A8J8KDY1_9EURY</name>
<dbReference type="InterPro" id="IPR006311">
    <property type="entry name" value="TAT_signal"/>
</dbReference>
<dbReference type="GO" id="GO:0016787">
    <property type="term" value="F:hydrolase activity"/>
    <property type="evidence" value="ECO:0007669"/>
    <property type="project" value="UniProtKB-KW"/>
</dbReference>
<dbReference type="Pfam" id="PF00561">
    <property type="entry name" value="Abhydrolase_1"/>
    <property type="match status" value="1"/>
</dbReference>
<reference evidence="3" key="1">
    <citation type="submission" date="2020-06" db="EMBL/GenBank/DDBJ databases">
        <title>Haloterrigena sp. nov., an extremely halophilic archaeon isolated from a saline sediment.</title>
        <authorList>
            <person name="Liu B.-B."/>
        </authorList>
    </citation>
    <scope>NUCLEOTIDE SEQUENCE</scope>
    <source>
        <strain evidence="3">SYSU A121-1</strain>
    </source>
</reference>
<comment type="caution">
    <text evidence="3">The sequence shown here is derived from an EMBL/GenBank/DDBJ whole genome shotgun (WGS) entry which is preliminary data.</text>
</comment>
<proteinExistence type="predicted"/>
<evidence type="ECO:0000256" key="1">
    <source>
        <dbReference type="SAM" id="MobiDB-lite"/>
    </source>
</evidence>
<dbReference type="PROSITE" id="PS51318">
    <property type="entry name" value="TAT"/>
    <property type="match status" value="1"/>
</dbReference>
<keyword evidence="3" id="KW-0378">Hydrolase</keyword>
<feature type="region of interest" description="Disordered" evidence="1">
    <location>
        <begin position="30"/>
        <end position="58"/>
    </location>
</feature>
<protein>
    <submittedName>
        <fullName evidence="3">Alpha/beta fold hydrolase</fullName>
    </submittedName>
</protein>
<dbReference type="InterPro" id="IPR029058">
    <property type="entry name" value="AB_hydrolase_fold"/>
</dbReference>
<organism evidence="3 4">
    <name type="scientific">Haloterrigena gelatinilytica</name>
    <dbReference type="NCBI Taxonomy" id="2741724"/>
    <lineage>
        <taxon>Archaea</taxon>
        <taxon>Methanobacteriati</taxon>
        <taxon>Methanobacteriota</taxon>
        <taxon>Stenosarchaea group</taxon>
        <taxon>Halobacteria</taxon>
        <taxon>Halobacteriales</taxon>
        <taxon>Natrialbaceae</taxon>
        <taxon>Haloterrigena</taxon>
    </lineage>
</organism>
<dbReference type="AlphaFoldDB" id="A0A8J8KDY1"/>
<gene>
    <name evidence="3" type="ORF">HT576_06525</name>
</gene>
<dbReference type="SUPFAM" id="SSF53474">
    <property type="entry name" value="alpha/beta-Hydrolases"/>
    <property type="match status" value="1"/>
</dbReference>
<evidence type="ECO:0000313" key="3">
    <source>
        <dbReference type="EMBL" id="NUB90673.1"/>
    </source>
</evidence>
<dbReference type="Gene3D" id="3.40.50.1820">
    <property type="entry name" value="alpha/beta hydrolase"/>
    <property type="match status" value="1"/>
</dbReference>
<dbReference type="OrthoDB" id="182518at2157"/>
<evidence type="ECO:0000313" key="4">
    <source>
        <dbReference type="Proteomes" id="UP000728647"/>
    </source>
</evidence>
<sequence length="378" mass="41485">MTDDRDPSATPRRAFLAGTVGTALVGTAAGAVEDDGNASENGRKHRTGCNGRRSGADARLPTAHDLTMDDGHRLRVWERTTVDDPEEAVIFVHGSTYGAVSMFDPPLDDEFGWLPSAAAQGQATFAPDMRGYGHSEPPAEYDEPPEANAPPLSFEREALDILEVTRWLRDERGFDRVHYVGLSGGTWRGRAVYEVGDPDYATVTLAGGSFGTLEIGADPEGPAYATQERSAFVERWNAELPEGADRDYWIGGAEYAADEVQAAVWRAIYETNQAVDDGEASETPREGGETAAEETIIAPLVRQESEYHPRQIDDPTLVIRASSDGIISREGALNLYDAVGATDDRKRYVEIAGGTHFVFLERERREFFDAVHHFQTRY</sequence>
<accession>A0A8J8KDY1</accession>
<dbReference type="Proteomes" id="UP000728647">
    <property type="component" value="Unassembled WGS sequence"/>
</dbReference>
<feature type="domain" description="AB hydrolase-1" evidence="2">
    <location>
        <begin position="88"/>
        <end position="362"/>
    </location>
</feature>
<dbReference type="RefSeq" id="WP_174701561.1">
    <property type="nucleotide sequence ID" value="NZ_JABURA010000001.1"/>
</dbReference>
<evidence type="ECO:0000259" key="2">
    <source>
        <dbReference type="Pfam" id="PF00561"/>
    </source>
</evidence>
<dbReference type="EMBL" id="JABURA010000001">
    <property type="protein sequence ID" value="NUB90673.1"/>
    <property type="molecule type" value="Genomic_DNA"/>
</dbReference>